<evidence type="ECO:0000313" key="1">
    <source>
        <dbReference type="EMBL" id="KAI4356718.1"/>
    </source>
</evidence>
<proteinExistence type="predicted"/>
<gene>
    <name evidence="1" type="ORF">L6164_000717</name>
</gene>
<keyword evidence="2" id="KW-1185">Reference proteome</keyword>
<accession>A0ACB9Q7L9</accession>
<sequence>MGLLQYCSYISSLVVFCSLLLNPSCSLNPKSVSVSKPFQNEDEWKSATATWYGDPNGGGSDGGACGYGYAVEYHPLDKMVTAVSPSLFEKGIGCGACYKMKCTESTACSGNPVTVVTTDSGPAGSSGQDHFDLSGTAFGAMAKSDQADNLRNVGRLQVQYTRVACNFDVTIAFKVDVGSNPYYFAMAIEYENGDSDLTAVQLKQALPSDPWLSMQQDWGAVWKRNSDSPFRAPLSIMLTEGSDRNGKTVVTENVIPADWKPGNTYRSAVNFKTL</sequence>
<evidence type="ECO:0000313" key="2">
    <source>
        <dbReference type="Proteomes" id="UP000828941"/>
    </source>
</evidence>
<dbReference type="Proteomes" id="UP000828941">
    <property type="component" value="Chromosome 1"/>
</dbReference>
<dbReference type="EMBL" id="CM039426">
    <property type="protein sequence ID" value="KAI4356718.1"/>
    <property type="molecule type" value="Genomic_DNA"/>
</dbReference>
<reference evidence="1 2" key="1">
    <citation type="journal article" date="2022" name="DNA Res.">
        <title>Chromosomal-level genome assembly of the orchid tree Bauhinia variegata (Leguminosae; Cercidoideae) supports the allotetraploid origin hypothesis of Bauhinia.</title>
        <authorList>
            <person name="Zhong Y."/>
            <person name="Chen Y."/>
            <person name="Zheng D."/>
            <person name="Pang J."/>
            <person name="Liu Y."/>
            <person name="Luo S."/>
            <person name="Meng S."/>
            <person name="Qian L."/>
            <person name="Wei D."/>
            <person name="Dai S."/>
            <person name="Zhou R."/>
        </authorList>
    </citation>
    <scope>NUCLEOTIDE SEQUENCE [LARGE SCALE GENOMIC DNA]</scope>
    <source>
        <strain evidence="1">BV-YZ2020</strain>
    </source>
</reference>
<name>A0ACB9Q7L9_BAUVA</name>
<protein>
    <submittedName>
        <fullName evidence="1">Uncharacterized protein</fullName>
    </submittedName>
</protein>
<comment type="caution">
    <text evidence="1">The sequence shown here is derived from an EMBL/GenBank/DDBJ whole genome shotgun (WGS) entry which is preliminary data.</text>
</comment>
<organism evidence="1 2">
    <name type="scientific">Bauhinia variegata</name>
    <name type="common">Purple orchid tree</name>
    <name type="synonym">Phanera variegata</name>
    <dbReference type="NCBI Taxonomy" id="167791"/>
    <lineage>
        <taxon>Eukaryota</taxon>
        <taxon>Viridiplantae</taxon>
        <taxon>Streptophyta</taxon>
        <taxon>Embryophyta</taxon>
        <taxon>Tracheophyta</taxon>
        <taxon>Spermatophyta</taxon>
        <taxon>Magnoliopsida</taxon>
        <taxon>eudicotyledons</taxon>
        <taxon>Gunneridae</taxon>
        <taxon>Pentapetalae</taxon>
        <taxon>rosids</taxon>
        <taxon>fabids</taxon>
        <taxon>Fabales</taxon>
        <taxon>Fabaceae</taxon>
        <taxon>Cercidoideae</taxon>
        <taxon>Cercideae</taxon>
        <taxon>Bauhiniinae</taxon>
        <taxon>Bauhinia</taxon>
    </lineage>
</organism>